<dbReference type="InterPro" id="IPR027417">
    <property type="entry name" value="P-loop_NTPase"/>
</dbReference>
<evidence type="ECO:0000313" key="2">
    <source>
        <dbReference type="Proteomes" id="UP000197058"/>
    </source>
</evidence>
<dbReference type="SUPFAM" id="SSF52540">
    <property type="entry name" value="P-loop containing nucleoside triphosphate hydrolases"/>
    <property type="match status" value="1"/>
</dbReference>
<proteinExistence type="predicted"/>
<dbReference type="PANTHER" id="PTHR30121:SF6">
    <property type="entry name" value="SLR6007 PROTEIN"/>
    <property type="match status" value="1"/>
</dbReference>
<gene>
    <name evidence="1" type="ORF">CEP64_13755</name>
</gene>
<name>A0AAI8DKU3_MAMSC</name>
<dbReference type="Proteomes" id="UP000197058">
    <property type="component" value="Plasmid unnamed1"/>
</dbReference>
<dbReference type="PANTHER" id="PTHR30121">
    <property type="entry name" value="UNCHARACTERIZED PROTEIN YJGR-RELATED"/>
    <property type="match status" value="1"/>
</dbReference>
<dbReference type="InterPro" id="IPR051162">
    <property type="entry name" value="T4SS_component"/>
</dbReference>
<evidence type="ECO:0000313" key="1">
    <source>
        <dbReference type="EMBL" id="ASE35680.1"/>
    </source>
</evidence>
<dbReference type="EMBL" id="CP022047">
    <property type="protein sequence ID" value="ASE35680.1"/>
    <property type="molecule type" value="Genomic_DNA"/>
</dbReference>
<keyword evidence="1" id="KW-0614">Plasmid</keyword>
<dbReference type="AlphaFoldDB" id="A0AAI8DKU3"/>
<protein>
    <submittedName>
        <fullName evidence="1">ATPase</fullName>
    </submittedName>
</protein>
<dbReference type="Gene3D" id="3.40.50.300">
    <property type="entry name" value="P-loop containing nucleotide triphosphate hydrolases"/>
    <property type="match status" value="2"/>
</dbReference>
<organism evidence="1 2">
    <name type="scientific">Mammaliicoccus sciuri</name>
    <name type="common">Staphylococcus sciuri</name>
    <dbReference type="NCBI Taxonomy" id="1296"/>
    <lineage>
        <taxon>Bacteria</taxon>
        <taxon>Bacillati</taxon>
        <taxon>Bacillota</taxon>
        <taxon>Bacilli</taxon>
        <taxon>Bacillales</taxon>
        <taxon>Staphylococcaceae</taxon>
        <taxon>Mammaliicoccus</taxon>
    </lineage>
</organism>
<dbReference type="KEGG" id="sscu:CEP64_13755"/>
<sequence>MKIPFINKEPKPITEQDFKDDGYDLKTIATVQPQGGIEFKERYYLTGDGYTNCITIYDIPKILHDNWLDRICNRSGVISVLDISTIERHESVKKVNRSIGEQSSRLYQKNSKTMQKIEAQDAYQSLVGLGQNISQHGETMKRFVLRLYVSKDTEQALEEEVALIRKELESMGFKAQMMQFESKDNFLSLLYSYDQQKKHLSHFRKGYPIQAGQLGGGYYFNHEQLIDERGAYLGTTMTNGSFVFDPFKSDNIRTYFNILVLGKMGAGKSTLLKMIEEDQFAKGHFIRGFDKARDFAPMIRQQGGKILTLDGTDGRINILQIYGSSSISEEDLRVSQVNSYKIHLDKLKMQIKLINQDLSDTDLIEVKSAFNEFYMSYGIFDPKKGESQNVTQLPNDAYPTMSEFLKYFKDVYVPSLQSNDITEEKLRGLEKIEATITEMTQTYGDIFDGITTLEDMENEQVVMFDIEGVIALGDNVKNSVLFTALQLIWSQAMKHGRRYKNMIESGEIDEIDAKRFMFFIDECHNLINAKNEDVVEFIVKFQKEMRKFLAGVIFATQSPQELIPENPNSNVHAKLKQVFALTQSKFLMNMDPTDVKSLKGVIGGNIKDSEYVRISQFHRGQALVHISGLKAMVINVSPTQDQLNRFSGGI</sequence>
<geneLocation type="plasmid" evidence="1 2">
    <name>unnamed1</name>
</geneLocation>
<dbReference type="RefSeq" id="WP_088592772.1">
    <property type="nucleotide sequence ID" value="NZ_CP022047.2"/>
</dbReference>
<reference evidence="2" key="1">
    <citation type="submission" date="2017-06" db="EMBL/GenBank/DDBJ databases">
        <title>FDA dAtabase for Regulatory Grade micrObial Sequences (FDA-ARGOS): Supporting development and validation of Infectious Disease Dx tests.</title>
        <authorList>
            <person name="Goldberg B."/>
            <person name="Campos J."/>
            <person name="Tallon L."/>
            <person name="Sadzewicz L."/>
            <person name="Sengamalay N."/>
            <person name="Ott S."/>
            <person name="Godinez A."/>
            <person name="Nagaraj S."/>
            <person name="Vavikolanu K."/>
            <person name="Nadendla S."/>
            <person name="George J."/>
            <person name="Geyer C."/>
            <person name="Sichtig H."/>
        </authorList>
    </citation>
    <scope>NUCLEOTIDE SEQUENCE [LARGE SCALE GENOMIC DNA]</scope>
    <source>
        <strain evidence="2">FDAARGOS_285</strain>
        <plasmid evidence="2">unnamed1</plasmid>
    </source>
</reference>
<accession>A0AAI8DKU3</accession>